<keyword evidence="3" id="KW-0808">Transferase</keyword>
<accession>A0A2N5XZP6</accession>
<keyword evidence="12" id="KW-1185">Reference proteome</keyword>
<dbReference type="GO" id="GO:0017061">
    <property type="term" value="F:S-methyl-5-thioadenosine phosphorylase activity"/>
    <property type="evidence" value="ECO:0007669"/>
    <property type="project" value="UniProtKB-EC"/>
</dbReference>
<gene>
    <name evidence="11" type="ORF">CWI75_14180</name>
</gene>
<comment type="catalytic activity">
    <reaction evidence="9">
        <text>S-methyl-5'-thioadenosine + phosphate = 5-(methylsulfanyl)-alpha-D-ribose 1-phosphate + adenine</text>
        <dbReference type="Rhea" id="RHEA:11852"/>
        <dbReference type="ChEBI" id="CHEBI:16708"/>
        <dbReference type="ChEBI" id="CHEBI:17509"/>
        <dbReference type="ChEBI" id="CHEBI:43474"/>
        <dbReference type="ChEBI" id="CHEBI:58533"/>
        <dbReference type="EC" id="2.4.2.28"/>
    </reaction>
    <physiologicalReaction direction="left-to-right" evidence="9">
        <dbReference type="Rhea" id="RHEA:11853"/>
    </physiologicalReaction>
</comment>
<dbReference type="OrthoDB" id="4279at2"/>
<evidence type="ECO:0000256" key="2">
    <source>
        <dbReference type="ARBA" id="ARBA00007353"/>
    </source>
</evidence>
<sequence>MLITADWPAPPEVLAFTSTRQGGISTGACQGFNLGDHVGDAPAAVQANRAALQALLPAGTRLSWLQQCHGIEVVEACGQGPVPTADASWTARPGIACAIMTADCLPVLLCDRAGSVVAAAHAGWRGLQAGILEATVKALPVVPGELLAWLGPAIGPDAFEVGAEVRAAFCDVAGSARAEIAACFRPSPLAGHYLADLYALARLRLRQAGVTAVYGGGLCTFGDAARFYSYRRDGQTGRMATLIQLKATPVSR</sequence>
<keyword evidence="4" id="KW-0479">Metal-binding</keyword>
<evidence type="ECO:0000256" key="5">
    <source>
        <dbReference type="ARBA" id="ARBA00022801"/>
    </source>
</evidence>
<proteinExistence type="inferred from homology"/>
<evidence type="ECO:0000256" key="10">
    <source>
        <dbReference type="RuleBase" id="RU361274"/>
    </source>
</evidence>
<comment type="catalytic activity">
    <reaction evidence="8">
        <text>adenosine + phosphate = alpha-D-ribose 1-phosphate + adenine</text>
        <dbReference type="Rhea" id="RHEA:27642"/>
        <dbReference type="ChEBI" id="CHEBI:16335"/>
        <dbReference type="ChEBI" id="CHEBI:16708"/>
        <dbReference type="ChEBI" id="CHEBI:43474"/>
        <dbReference type="ChEBI" id="CHEBI:57720"/>
        <dbReference type="EC" id="2.4.2.1"/>
    </reaction>
    <physiologicalReaction direction="left-to-right" evidence="8">
        <dbReference type="Rhea" id="RHEA:27643"/>
    </physiologicalReaction>
</comment>
<dbReference type="RefSeq" id="WP_101522180.1">
    <property type="nucleotide sequence ID" value="NZ_PKLZ01000011.1"/>
</dbReference>
<evidence type="ECO:0000256" key="7">
    <source>
        <dbReference type="ARBA" id="ARBA00047989"/>
    </source>
</evidence>
<protein>
    <recommendedName>
        <fullName evidence="10">Purine nucleoside phosphorylase</fullName>
    </recommendedName>
</protein>
<evidence type="ECO:0000256" key="3">
    <source>
        <dbReference type="ARBA" id="ARBA00022679"/>
    </source>
</evidence>
<dbReference type="SUPFAM" id="SSF64438">
    <property type="entry name" value="CNF1/YfiH-like putative cysteine hydrolases"/>
    <property type="match status" value="1"/>
</dbReference>
<evidence type="ECO:0000256" key="1">
    <source>
        <dbReference type="ARBA" id="ARBA00000553"/>
    </source>
</evidence>
<evidence type="ECO:0000256" key="8">
    <source>
        <dbReference type="ARBA" id="ARBA00048968"/>
    </source>
</evidence>
<comment type="catalytic activity">
    <reaction evidence="7">
        <text>adenosine + H2O + H(+) = inosine + NH4(+)</text>
        <dbReference type="Rhea" id="RHEA:24408"/>
        <dbReference type="ChEBI" id="CHEBI:15377"/>
        <dbReference type="ChEBI" id="CHEBI:15378"/>
        <dbReference type="ChEBI" id="CHEBI:16335"/>
        <dbReference type="ChEBI" id="CHEBI:17596"/>
        <dbReference type="ChEBI" id="CHEBI:28938"/>
        <dbReference type="EC" id="3.5.4.4"/>
    </reaction>
    <physiologicalReaction direction="left-to-right" evidence="7">
        <dbReference type="Rhea" id="RHEA:24409"/>
    </physiologicalReaction>
</comment>
<keyword evidence="5" id="KW-0378">Hydrolase</keyword>
<dbReference type="CDD" id="cd16833">
    <property type="entry name" value="YfiH"/>
    <property type="match status" value="1"/>
</dbReference>
<name>A0A2N5XZP6_9GAMM</name>
<dbReference type="GO" id="GO:0005507">
    <property type="term" value="F:copper ion binding"/>
    <property type="evidence" value="ECO:0007669"/>
    <property type="project" value="TreeGrafter"/>
</dbReference>
<comment type="caution">
    <text evidence="11">The sequence shown here is derived from an EMBL/GenBank/DDBJ whole genome shotgun (WGS) entry which is preliminary data.</text>
</comment>
<dbReference type="InterPro" id="IPR003730">
    <property type="entry name" value="Cu_polyphenol_OxRdtase"/>
</dbReference>
<evidence type="ECO:0000256" key="6">
    <source>
        <dbReference type="ARBA" id="ARBA00022833"/>
    </source>
</evidence>
<dbReference type="GO" id="GO:0016787">
    <property type="term" value="F:hydrolase activity"/>
    <property type="evidence" value="ECO:0007669"/>
    <property type="project" value="UniProtKB-KW"/>
</dbReference>
<dbReference type="Proteomes" id="UP000234845">
    <property type="component" value="Unassembled WGS sequence"/>
</dbReference>
<keyword evidence="6" id="KW-0862">Zinc</keyword>
<dbReference type="Gene3D" id="3.60.140.10">
    <property type="entry name" value="CNF1/YfiH-like putative cysteine hydrolases"/>
    <property type="match status" value="1"/>
</dbReference>
<evidence type="ECO:0000313" key="11">
    <source>
        <dbReference type="EMBL" id="PLW81617.1"/>
    </source>
</evidence>
<dbReference type="AlphaFoldDB" id="A0A2N5XZP6"/>
<dbReference type="PANTHER" id="PTHR30616:SF2">
    <property type="entry name" value="PURINE NUCLEOSIDE PHOSPHORYLASE LACC1"/>
    <property type="match status" value="1"/>
</dbReference>
<organism evidence="11 12">
    <name type="scientific">Kineobactrum sediminis</name>
    <dbReference type="NCBI Taxonomy" id="1905677"/>
    <lineage>
        <taxon>Bacteria</taxon>
        <taxon>Pseudomonadati</taxon>
        <taxon>Pseudomonadota</taxon>
        <taxon>Gammaproteobacteria</taxon>
        <taxon>Cellvibrionales</taxon>
        <taxon>Halieaceae</taxon>
        <taxon>Kineobactrum</taxon>
    </lineage>
</organism>
<comment type="similarity">
    <text evidence="2 10">Belongs to the purine nucleoside phosphorylase YfiH/LACC1 family.</text>
</comment>
<evidence type="ECO:0000256" key="9">
    <source>
        <dbReference type="ARBA" id="ARBA00049893"/>
    </source>
</evidence>
<evidence type="ECO:0000256" key="4">
    <source>
        <dbReference type="ARBA" id="ARBA00022723"/>
    </source>
</evidence>
<dbReference type="Pfam" id="PF02578">
    <property type="entry name" value="Cu-oxidase_4"/>
    <property type="match status" value="1"/>
</dbReference>
<evidence type="ECO:0000313" key="12">
    <source>
        <dbReference type="Proteomes" id="UP000234845"/>
    </source>
</evidence>
<dbReference type="EMBL" id="PKLZ01000011">
    <property type="protein sequence ID" value="PLW81617.1"/>
    <property type="molecule type" value="Genomic_DNA"/>
</dbReference>
<dbReference type="PANTHER" id="PTHR30616">
    <property type="entry name" value="UNCHARACTERIZED PROTEIN YFIH"/>
    <property type="match status" value="1"/>
</dbReference>
<dbReference type="InterPro" id="IPR038371">
    <property type="entry name" value="Cu_polyphenol_OxRdtase_sf"/>
</dbReference>
<dbReference type="InterPro" id="IPR011324">
    <property type="entry name" value="Cytotoxic_necrot_fac-like_cat"/>
</dbReference>
<dbReference type="NCBIfam" id="TIGR00726">
    <property type="entry name" value="peptidoglycan editing factor PgeF"/>
    <property type="match status" value="1"/>
</dbReference>
<comment type="catalytic activity">
    <reaction evidence="1">
        <text>inosine + phosphate = alpha-D-ribose 1-phosphate + hypoxanthine</text>
        <dbReference type="Rhea" id="RHEA:27646"/>
        <dbReference type="ChEBI" id="CHEBI:17368"/>
        <dbReference type="ChEBI" id="CHEBI:17596"/>
        <dbReference type="ChEBI" id="CHEBI:43474"/>
        <dbReference type="ChEBI" id="CHEBI:57720"/>
        <dbReference type="EC" id="2.4.2.1"/>
    </reaction>
    <physiologicalReaction direction="left-to-right" evidence="1">
        <dbReference type="Rhea" id="RHEA:27647"/>
    </physiologicalReaction>
</comment>
<reference evidence="12" key="1">
    <citation type="submission" date="2017-11" db="EMBL/GenBank/DDBJ databases">
        <title>The draft genome sequence of Chromatocurvus sp. F02.</title>
        <authorList>
            <person name="Du Z.-J."/>
            <person name="Chang Y.-Q."/>
        </authorList>
    </citation>
    <scope>NUCLEOTIDE SEQUENCE [LARGE SCALE GENOMIC DNA]</scope>
    <source>
        <strain evidence="12">F02</strain>
    </source>
</reference>